<evidence type="ECO:0000256" key="5">
    <source>
        <dbReference type="PROSITE-ProRule" id="PRU00108"/>
    </source>
</evidence>
<accession>A0A8K1G409</accession>
<evidence type="ECO:0000256" key="6">
    <source>
        <dbReference type="SAM" id="MobiDB-lite"/>
    </source>
</evidence>
<dbReference type="EMBL" id="SWJQ01000707">
    <property type="protein sequence ID" value="TRZ11430.1"/>
    <property type="molecule type" value="Genomic_DNA"/>
</dbReference>
<name>A0A8K1G409_9PASS</name>
<evidence type="ECO:0000256" key="2">
    <source>
        <dbReference type="ARBA" id="ARBA00023125"/>
    </source>
</evidence>
<dbReference type="PANTHER" id="PTHR11850">
    <property type="entry name" value="HOMEOBOX PROTEIN TRANSCRIPTION FACTORS"/>
    <property type="match status" value="1"/>
</dbReference>
<proteinExistence type="inferred from homology"/>
<comment type="similarity">
    <text evidence="1">Belongs to the TALE/MEIS homeobox family.</text>
</comment>
<dbReference type="InterPro" id="IPR050224">
    <property type="entry name" value="TALE_homeobox"/>
</dbReference>
<dbReference type="Pfam" id="PF05920">
    <property type="entry name" value="Homeobox_KN"/>
    <property type="match status" value="1"/>
</dbReference>
<evidence type="ECO:0000256" key="4">
    <source>
        <dbReference type="ARBA" id="ARBA00023242"/>
    </source>
</evidence>
<comment type="caution">
    <text evidence="8">The sequence shown here is derived from an EMBL/GenBank/DDBJ whole genome shotgun (WGS) entry which is preliminary data.</text>
</comment>
<protein>
    <recommendedName>
        <fullName evidence="7">Homeobox domain-containing protein</fullName>
    </recommendedName>
</protein>
<reference evidence="8" key="1">
    <citation type="submission" date="2019-04" db="EMBL/GenBank/DDBJ databases">
        <title>Genome assembly of Zosterops borbonicus 15179.</title>
        <authorList>
            <person name="Leroy T."/>
            <person name="Anselmetti Y."/>
            <person name="Tilak M.-K."/>
            <person name="Nabholz B."/>
        </authorList>
    </citation>
    <scope>NUCLEOTIDE SEQUENCE</scope>
    <source>
        <strain evidence="8">HGM_15179</strain>
        <tissue evidence="8">Muscle</tissue>
    </source>
</reference>
<sequence>PSWNRDHDDTASTRSGGTPGPSSGGHTSHSGDNSSEQGDGLDNSVASPSTGDDDDPDKDKKRHKKRGIFPKVATNIMRAWLFQHLTHPYPSEEQKKQLAQDTGLTILQVNNWFINARRRIVQPMIDQSNRAVSQGTPYNPDGQPMGGFVMDGQQHMGIRAPGLQSMPGDYVSRGSPMGMNMGQPSYTPPQMPPHPAQLRHGPPMHTYIPGHPHHPAMMMHGGPPHPGMPMSASSPTMLHPGEPAVSGQVMDIHAQ</sequence>
<feature type="region of interest" description="Disordered" evidence="6">
    <location>
        <begin position="1"/>
        <end position="69"/>
    </location>
</feature>
<evidence type="ECO:0000313" key="8">
    <source>
        <dbReference type="EMBL" id="TRZ11430.1"/>
    </source>
</evidence>
<organism evidence="8 9">
    <name type="scientific">Zosterops borbonicus</name>
    <dbReference type="NCBI Taxonomy" id="364589"/>
    <lineage>
        <taxon>Eukaryota</taxon>
        <taxon>Metazoa</taxon>
        <taxon>Chordata</taxon>
        <taxon>Craniata</taxon>
        <taxon>Vertebrata</taxon>
        <taxon>Euteleostomi</taxon>
        <taxon>Archelosauria</taxon>
        <taxon>Archosauria</taxon>
        <taxon>Dinosauria</taxon>
        <taxon>Saurischia</taxon>
        <taxon>Theropoda</taxon>
        <taxon>Coelurosauria</taxon>
        <taxon>Aves</taxon>
        <taxon>Neognathae</taxon>
        <taxon>Neoaves</taxon>
        <taxon>Telluraves</taxon>
        <taxon>Australaves</taxon>
        <taxon>Passeriformes</taxon>
        <taxon>Sylvioidea</taxon>
        <taxon>Zosteropidae</taxon>
        <taxon>Zosterops</taxon>
    </lineage>
</organism>
<gene>
    <name evidence="8" type="ORF">HGM15179_015674</name>
</gene>
<feature type="non-terminal residue" evidence="8">
    <location>
        <position position="1"/>
    </location>
</feature>
<dbReference type="AlphaFoldDB" id="A0A8K1G409"/>
<dbReference type="PROSITE" id="PS50071">
    <property type="entry name" value="HOMEOBOX_2"/>
    <property type="match status" value="1"/>
</dbReference>
<dbReference type="InterPro" id="IPR001356">
    <property type="entry name" value="HD"/>
</dbReference>
<dbReference type="GO" id="GO:0006355">
    <property type="term" value="P:regulation of DNA-templated transcription"/>
    <property type="evidence" value="ECO:0007669"/>
    <property type="project" value="InterPro"/>
</dbReference>
<dbReference type="FunFam" id="1.10.10.60:FF:000004">
    <property type="entry name" value="Meis2 homeobox isoform 2c"/>
    <property type="match status" value="1"/>
</dbReference>
<keyword evidence="4 5" id="KW-0539">Nucleus</keyword>
<dbReference type="GO" id="GO:0005634">
    <property type="term" value="C:nucleus"/>
    <property type="evidence" value="ECO:0007669"/>
    <property type="project" value="UniProtKB-SubCell"/>
</dbReference>
<dbReference type="SMART" id="SM00389">
    <property type="entry name" value="HOX"/>
    <property type="match status" value="1"/>
</dbReference>
<feature type="domain" description="Homeobox" evidence="7">
    <location>
        <begin position="60"/>
        <end position="123"/>
    </location>
</feature>
<feature type="compositionally biased region" description="Basic and acidic residues" evidence="6">
    <location>
        <begin position="1"/>
        <end position="11"/>
    </location>
</feature>
<evidence type="ECO:0000259" key="7">
    <source>
        <dbReference type="PROSITE" id="PS50071"/>
    </source>
</evidence>
<dbReference type="Gene3D" id="1.10.10.60">
    <property type="entry name" value="Homeodomain-like"/>
    <property type="match status" value="1"/>
</dbReference>
<dbReference type="CDD" id="cd00086">
    <property type="entry name" value="homeodomain"/>
    <property type="match status" value="1"/>
</dbReference>
<dbReference type="InterPro" id="IPR008422">
    <property type="entry name" value="KN_HD"/>
</dbReference>
<dbReference type="InterPro" id="IPR009057">
    <property type="entry name" value="Homeodomain-like_sf"/>
</dbReference>
<keyword evidence="2 5" id="KW-0238">DNA-binding</keyword>
<keyword evidence="9" id="KW-1185">Reference proteome</keyword>
<dbReference type="GO" id="GO:0003677">
    <property type="term" value="F:DNA binding"/>
    <property type="evidence" value="ECO:0007669"/>
    <property type="project" value="UniProtKB-UniRule"/>
</dbReference>
<evidence type="ECO:0000256" key="1">
    <source>
        <dbReference type="ARBA" id="ARBA00009661"/>
    </source>
</evidence>
<comment type="subcellular location">
    <subcellularLocation>
        <location evidence="5">Nucleus</location>
    </subcellularLocation>
</comment>
<feature type="DNA-binding region" description="Homeobox" evidence="5">
    <location>
        <begin position="62"/>
        <end position="124"/>
    </location>
</feature>
<keyword evidence="3 5" id="KW-0371">Homeobox</keyword>
<dbReference type="OrthoDB" id="10056939at2759"/>
<dbReference type="SUPFAM" id="SSF46689">
    <property type="entry name" value="Homeodomain-like"/>
    <property type="match status" value="1"/>
</dbReference>
<evidence type="ECO:0000313" key="9">
    <source>
        <dbReference type="Proteomes" id="UP000796761"/>
    </source>
</evidence>
<evidence type="ECO:0000256" key="3">
    <source>
        <dbReference type="ARBA" id="ARBA00023155"/>
    </source>
</evidence>
<dbReference type="Proteomes" id="UP000796761">
    <property type="component" value="Unassembled WGS sequence"/>
</dbReference>